<dbReference type="Pfam" id="PF01609">
    <property type="entry name" value="DDE_Tnp_1"/>
    <property type="match status" value="1"/>
</dbReference>
<protein>
    <recommendedName>
        <fullName evidence="1">Transposase IS4-like domain-containing protein</fullName>
    </recommendedName>
</protein>
<accession>A0A518CUJ2</accession>
<dbReference type="EMBL" id="CP036281">
    <property type="protein sequence ID" value="QDU82892.1"/>
    <property type="molecule type" value="Genomic_DNA"/>
</dbReference>
<name>A0A518CUJ2_9PLAN</name>
<gene>
    <name evidence="2" type="ORF">Pla110_46550</name>
</gene>
<dbReference type="AlphaFoldDB" id="A0A518CUJ2"/>
<dbReference type="KEGG" id="plon:Pla110_46550"/>
<sequence length="113" mass="13210">MIQDHYRMVNGKTSEELVYFISSLPPKVRQLARHVRNHWRIENQLHWSLDVSFAEDTSRIRKGDGAANAAIFRRLALSLVKRDQSEKRSLRAKRLKASWRFETLLSYLTGITA</sequence>
<dbReference type="InterPro" id="IPR002559">
    <property type="entry name" value="Transposase_11"/>
</dbReference>
<evidence type="ECO:0000259" key="1">
    <source>
        <dbReference type="Pfam" id="PF01609"/>
    </source>
</evidence>
<dbReference type="GO" id="GO:0006313">
    <property type="term" value="P:DNA transposition"/>
    <property type="evidence" value="ECO:0007669"/>
    <property type="project" value="InterPro"/>
</dbReference>
<dbReference type="GO" id="GO:0003677">
    <property type="term" value="F:DNA binding"/>
    <property type="evidence" value="ECO:0007669"/>
    <property type="project" value="InterPro"/>
</dbReference>
<evidence type="ECO:0000313" key="2">
    <source>
        <dbReference type="EMBL" id="QDU82892.1"/>
    </source>
</evidence>
<feature type="domain" description="Transposase IS4-like" evidence="1">
    <location>
        <begin position="12"/>
        <end position="78"/>
    </location>
</feature>
<dbReference type="PANTHER" id="PTHR30298:SF0">
    <property type="entry name" value="PROTEIN YBFL-RELATED"/>
    <property type="match status" value="1"/>
</dbReference>
<dbReference type="Proteomes" id="UP000317178">
    <property type="component" value="Chromosome"/>
</dbReference>
<dbReference type="InterPro" id="IPR047647">
    <property type="entry name" value="ISAs1_transpos"/>
</dbReference>
<keyword evidence="3" id="KW-1185">Reference proteome</keyword>
<organism evidence="2 3">
    <name type="scientific">Polystyrenella longa</name>
    <dbReference type="NCBI Taxonomy" id="2528007"/>
    <lineage>
        <taxon>Bacteria</taxon>
        <taxon>Pseudomonadati</taxon>
        <taxon>Planctomycetota</taxon>
        <taxon>Planctomycetia</taxon>
        <taxon>Planctomycetales</taxon>
        <taxon>Planctomycetaceae</taxon>
        <taxon>Polystyrenella</taxon>
    </lineage>
</organism>
<dbReference type="InterPro" id="IPR051698">
    <property type="entry name" value="Transposase_11-like"/>
</dbReference>
<proteinExistence type="predicted"/>
<dbReference type="GO" id="GO:0004803">
    <property type="term" value="F:transposase activity"/>
    <property type="evidence" value="ECO:0007669"/>
    <property type="project" value="InterPro"/>
</dbReference>
<dbReference type="NCBIfam" id="NF033564">
    <property type="entry name" value="transpos_ISAs1"/>
    <property type="match status" value="1"/>
</dbReference>
<evidence type="ECO:0000313" key="3">
    <source>
        <dbReference type="Proteomes" id="UP000317178"/>
    </source>
</evidence>
<dbReference type="PANTHER" id="PTHR30298">
    <property type="entry name" value="H REPEAT-ASSOCIATED PREDICTED TRANSPOSASE"/>
    <property type="match status" value="1"/>
</dbReference>
<reference evidence="2 3" key="1">
    <citation type="submission" date="2019-02" db="EMBL/GenBank/DDBJ databases">
        <title>Deep-cultivation of Planctomycetes and their phenomic and genomic characterization uncovers novel biology.</title>
        <authorList>
            <person name="Wiegand S."/>
            <person name="Jogler M."/>
            <person name="Boedeker C."/>
            <person name="Pinto D."/>
            <person name="Vollmers J."/>
            <person name="Rivas-Marin E."/>
            <person name="Kohn T."/>
            <person name="Peeters S.H."/>
            <person name="Heuer A."/>
            <person name="Rast P."/>
            <person name="Oberbeckmann S."/>
            <person name="Bunk B."/>
            <person name="Jeske O."/>
            <person name="Meyerdierks A."/>
            <person name="Storesund J.E."/>
            <person name="Kallscheuer N."/>
            <person name="Luecker S."/>
            <person name="Lage O.M."/>
            <person name="Pohl T."/>
            <person name="Merkel B.J."/>
            <person name="Hornburger P."/>
            <person name="Mueller R.-W."/>
            <person name="Bruemmer F."/>
            <person name="Labrenz M."/>
            <person name="Spormann A.M."/>
            <person name="Op den Camp H."/>
            <person name="Overmann J."/>
            <person name="Amann R."/>
            <person name="Jetten M.S.M."/>
            <person name="Mascher T."/>
            <person name="Medema M.H."/>
            <person name="Devos D.P."/>
            <person name="Kaster A.-K."/>
            <person name="Ovreas L."/>
            <person name="Rohde M."/>
            <person name="Galperin M.Y."/>
            <person name="Jogler C."/>
        </authorList>
    </citation>
    <scope>NUCLEOTIDE SEQUENCE [LARGE SCALE GENOMIC DNA]</scope>
    <source>
        <strain evidence="2 3">Pla110</strain>
    </source>
</reference>